<evidence type="ECO:0000256" key="3">
    <source>
        <dbReference type="ARBA" id="ARBA00012584"/>
    </source>
</evidence>
<keyword evidence="6" id="KW-0808">Transferase</keyword>
<comment type="function">
    <text evidence="13">Required for the formation of a threonylcarbamoyl group on adenosine at position 37 (t(6)A37) in tRNAs that read codons beginning with adenine. Likely catalyzes the conversion of L-threonine, HCO(3)(-)/CO(2) and ATP to give threonylcarbamoyl-AMP (TC-AMP) as the acyladenylate intermediate, with the release of diphosphate. Required for normal translation, by ensuring translation fidelity at the level of codon recognition, appropriate translation initiation selection and maintenance of reading frame. Also involved in telomere replication. Binds to single-stranded telomeric (ssTG) DNA and positively regulates telomere length.</text>
</comment>
<comment type="subcellular location">
    <subcellularLocation>
        <location evidence="1">Cytoplasm</location>
    </subcellularLocation>
</comment>
<dbReference type="GO" id="GO:0005737">
    <property type="term" value="C:cytoplasm"/>
    <property type="evidence" value="ECO:0007669"/>
    <property type="project" value="UniProtKB-SubCell"/>
</dbReference>
<reference evidence="15 16" key="1">
    <citation type="journal article" date="2019" name="Nat. Ecol. Evol.">
        <title>Megaphylogeny resolves global patterns of mushroom evolution.</title>
        <authorList>
            <person name="Varga T."/>
            <person name="Krizsan K."/>
            <person name="Foldi C."/>
            <person name="Dima B."/>
            <person name="Sanchez-Garcia M."/>
            <person name="Sanchez-Ramirez S."/>
            <person name="Szollosi G.J."/>
            <person name="Szarkandi J.G."/>
            <person name="Papp V."/>
            <person name="Albert L."/>
            <person name="Andreopoulos W."/>
            <person name="Angelini C."/>
            <person name="Antonin V."/>
            <person name="Barry K.W."/>
            <person name="Bougher N.L."/>
            <person name="Buchanan P."/>
            <person name="Buyck B."/>
            <person name="Bense V."/>
            <person name="Catcheside P."/>
            <person name="Chovatia M."/>
            <person name="Cooper J."/>
            <person name="Damon W."/>
            <person name="Desjardin D."/>
            <person name="Finy P."/>
            <person name="Geml J."/>
            <person name="Haridas S."/>
            <person name="Hughes K."/>
            <person name="Justo A."/>
            <person name="Karasinski D."/>
            <person name="Kautmanova I."/>
            <person name="Kiss B."/>
            <person name="Kocsube S."/>
            <person name="Kotiranta H."/>
            <person name="LaButti K.M."/>
            <person name="Lechner B.E."/>
            <person name="Liimatainen K."/>
            <person name="Lipzen A."/>
            <person name="Lukacs Z."/>
            <person name="Mihaltcheva S."/>
            <person name="Morgado L.N."/>
            <person name="Niskanen T."/>
            <person name="Noordeloos M.E."/>
            <person name="Ohm R.A."/>
            <person name="Ortiz-Santana B."/>
            <person name="Ovrebo C."/>
            <person name="Racz N."/>
            <person name="Riley R."/>
            <person name="Savchenko A."/>
            <person name="Shiryaev A."/>
            <person name="Soop K."/>
            <person name="Spirin V."/>
            <person name="Szebenyi C."/>
            <person name="Tomsovsky M."/>
            <person name="Tulloss R.E."/>
            <person name="Uehling J."/>
            <person name="Grigoriev I.V."/>
            <person name="Vagvolgyi C."/>
            <person name="Papp T."/>
            <person name="Martin F.M."/>
            <person name="Miettinen O."/>
            <person name="Hibbett D.S."/>
            <person name="Nagy L.G."/>
        </authorList>
    </citation>
    <scope>NUCLEOTIDE SEQUENCE [LARGE SCALE GENOMIC DNA]</scope>
    <source>
        <strain evidence="15 16">CBS 166.37</strain>
    </source>
</reference>
<dbReference type="NCBIfam" id="TIGR00057">
    <property type="entry name" value="L-threonylcarbamoyladenylate synthase"/>
    <property type="match status" value="1"/>
</dbReference>
<dbReference type="GO" id="GO:0002949">
    <property type="term" value="P:tRNA threonylcarbamoyladenosine modification"/>
    <property type="evidence" value="ECO:0007669"/>
    <property type="project" value="UniProtKB-ARBA"/>
</dbReference>
<dbReference type="GO" id="GO:0006450">
    <property type="term" value="P:regulation of translational fidelity"/>
    <property type="evidence" value="ECO:0007669"/>
    <property type="project" value="TreeGrafter"/>
</dbReference>
<evidence type="ECO:0000256" key="4">
    <source>
        <dbReference type="ARBA" id="ARBA00015492"/>
    </source>
</evidence>
<dbReference type="InterPro" id="IPR050156">
    <property type="entry name" value="TC-AMP_synthase_SUA5"/>
</dbReference>
<comment type="similarity">
    <text evidence="2">Belongs to the SUA5 family.</text>
</comment>
<sequence length="477" mass="52395">MSKMVSEHAKLYRNVLRELRRSVASHRKVNRTVAVNFRSIVENMRKSESAQVRHDLENAALFLRSQREHKAYARFMTPVHPTTRLLKCDPACISFLASSDLPSISSQETSQALATAALHLQNLETVVFPTETVYGLGALALDASAASKIFSTKGRPPDNPLIVHVSSFAMLRTLLPPDYMLSEAYQALMKHFWPGALTLLFPRNADVVPTIISANQPTVAIRMPSHPVARALIAVANAPLAAPSANTSGKPSPTRAEHVQQDLEGKTGIILDGGPCGVGVESTVVDGLHEDGNIRVLRPGGVTVEEIERVLEKEMTGHIPKVLVHRRDFRDEAIEHAPTTPGMKYRHYSPSVPVTLLFTSSSPPENTRPMTITSFINALIHSKLDEDQCKIGMMATDESKIWDHLHTASGIEWHRYSLGSVTEPAAAAHLLFDGLLTLDRAGVDQILIEEVHESREGLAVMNRVRKAAGESIWLTID</sequence>
<evidence type="ECO:0000259" key="14">
    <source>
        <dbReference type="PROSITE" id="PS51163"/>
    </source>
</evidence>
<dbReference type="GO" id="GO:0005524">
    <property type="term" value="F:ATP binding"/>
    <property type="evidence" value="ECO:0007669"/>
    <property type="project" value="UniProtKB-KW"/>
</dbReference>
<dbReference type="EMBL" id="ML213591">
    <property type="protein sequence ID" value="TFK43593.1"/>
    <property type="molecule type" value="Genomic_DNA"/>
</dbReference>
<dbReference type="Gene3D" id="3.90.870.10">
    <property type="entry name" value="DHBP synthase"/>
    <property type="match status" value="1"/>
</dbReference>
<dbReference type="InterPro" id="IPR038385">
    <property type="entry name" value="Sua5/YwlC_C"/>
</dbReference>
<name>A0A5C3MG21_9AGAR</name>
<accession>A0A5C3MG21</accession>
<dbReference type="STRING" id="68775.A0A5C3MG21"/>
<dbReference type="SUPFAM" id="SSF55821">
    <property type="entry name" value="YrdC/RibB"/>
    <property type="match status" value="1"/>
</dbReference>
<protein>
    <recommendedName>
        <fullName evidence="4">Threonylcarbamoyl-AMP synthase</fullName>
        <ecNumber evidence="3">2.7.7.87</ecNumber>
    </recommendedName>
    <alternativeName>
        <fullName evidence="11">L-threonylcarbamoyladenylate synthase</fullName>
    </alternativeName>
</protein>
<evidence type="ECO:0000256" key="8">
    <source>
        <dbReference type="ARBA" id="ARBA00022695"/>
    </source>
</evidence>
<evidence type="ECO:0000256" key="1">
    <source>
        <dbReference type="ARBA" id="ARBA00004496"/>
    </source>
</evidence>
<keyword evidence="10" id="KW-0067">ATP-binding</keyword>
<evidence type="ECO:0000313" key="15">
    <source>
        <dbReference type="EMBL" id="TFK43593.1"/>
    </source>
</evidence>
<comment type="catalytic activity">
    <reaction evidence="12">
        <text>L-threonine + hydrogencarbonate + ATP = L-threonylcarbamoyladenylate + diphosphate + H2O</text>
        <dbReference type="Rhea" id="RHEA:36407"/>
        <dbReference type="ChEBI" id="CHEBI:15377"/>
        <dbReference type="ChEBI" id="CHEBI:17544"/>
        <dbReference type="ChEBI" id="CHEBI:30616"/>
        <dbReference type="ChEBI" id="CHEBI:33019"/>
        <dbReference type="ChEBI" id="CHEBI:57926"/>
        <dbReference type="ChEBI" id="CHEBI:73682"/>
        <dbReference type="EC" id="2.7.7.87"/>
    </reaction>
</comment>
<dbReference type="Gene3D" id="3.40.50.11030">
    <property type="entry name" value="Threonylcarbamoyl-AMP synthase, C-terminal domain"/>
    <property type="match status" value="1"/>
</dbReference>
<keyword evidence="16" id="KW-1185">Reference proteome</keyword>
<evidence type="ECO:0000256" key="13">
    <source>
        <dbReference type="ARBA" id="ARBA00056339"/>
    </source>
</evidence>
<dbReference type="GO" id="GO:0000049">
    <property type="term" value="F:tRNA binding"/>
    <property type="evidence" value="ECO:0007669"/>
    <property type="project" value="TreeGrafter"/>
</dbReference>
<dbReference type="InterPro" id="IPR005145">
    <property type="entry name" value="Sua5_C"/>
</dbReference>
<dbReference type="PROSITE" id="PS51163">
    <property type="entry name" value="YRDC"/>
    <property type="match status" value="1"/>
</dbReference>
<keyword evidence="5" id="KW-0963">Cytoplasm</keyword>
<dbReference type="PANTHER" id="PTHR17490:SF16">
    <property type="entry name" value="THREONYLCARBAMOYL-AMP SYNTHASE"/>
    <property type="match status" value="1"/>
</dbReference>
<evidence type="ECO:0000256" key="2">
    <source>
        <dbReference type="ARBA" id="ARBA00007663"/>
    </source>
</evidence>
<evidence type="ECO:0000256" key="5">
    <source>
        <dbReference type="ARBA" id="ARBA00022490"/>
    </source>
</evidence>
<evidence type="ECO:0000313" key="16">
    <source>
        <dbReference type="Proteomes" id="UP000308652"/>
    </source>
</evidence>
<dbReference type="OrthoDB" id="412787at2759"/>
<keyword evidence="8" id="KW-0548">Nucleotidyltransferase</keyword>
<dbReference type="GO" id="GO:0061710">
    <property type="term" value="F:L-threonylcarbamoyladenylate synthase"/>
    <property type="evidence" value="ECO:0007669"/>
    <property type="project" value="UniProtKB-EC"/>
</dbReference>
<feature type="domain" description="YrdC-like" evidence="14">
    <location>
        <begin position="110"/>
        <end position="302"/>
    </location>
</feature>
<dbReference type="InterPro" id="IPR006070">
    <property type="entry name" value="Sua5-like_dom"/>
</dbReference>
<keyword evidence="9" id="KW-0547">Nucleotide-binding</keyword>
<keyword evidence="7" id="KW-0819">tRNA processing</keyword>
<dbReference type="Pfam" id="PF03481">
    <property type="entry name" value="Sua5_C"/>
    <property type="match status" value="1"/>
</dbReference>
<organism evidence="15 16">
    <name type="scientific">Crucibulum laeve</name>
    <dbReference type="NCBI Taxonomy" id="68775"/>
    <lineage>
        <taxon>Eukaryota</taxon>
        <taxon>Fungi</taxon>
        <taxon>Dikarya</taxon>
        <taxon>Basidiomycota</taxon>
        <taxon>Agaricomycotina</taxon>
        <taxon>Agaricomycetes</taxon>
        <taxon>Agaricomycetidae</taxon>
        <taxon>Agaricales</taxon>
        <taxon>Agaricineae</taxon>
        <taxon>Nidulariaceae</taxon>
        <taxon>Crucibulum</taxon>
    </lineage>
</organism>
<evidence type="ECO:0000256" key="9">
    <source>
        <dbReference type="ARBA" id="ARBA00022741"/>
    </source>
</evidence>
<dbReference type="FunFam" id="3.90.870.10:FF:000008">
    <property type="entry name" value="Threonylcarbamoyl-AMP synthase"/>
    <property type="match status" value="1"/>
</dbReference>
<evidence type="ECO:0000256" key="7">
    <source>
        <dbReference type="ARBA" id="ARBA00022694"/>
    </source>
</evidence>
<dbReference type="Proteomes" id="UP000308652">
    <property type="component" value="Unassembled WGS sequence"/>
</dbReference>
<dbReference type="AlphaFoldDB" id="A0A5C3MG21"/>
<evidence type="ECO:0000256" key="10">
    <source>
        <dbReference type="ARBA" id="ARBA00022840"/>
    </source>
</evidence>
<dbReference type="Pfam" id="PF01300">
    <property type="entry name" value="Sua5_yciO_yrdC"/>
    <property type="match status" value="1"/>
</dbReference>
<evidence type="ECO:0000256" key="11">
    <source>
        <dbReference type="ARBA" id="ARBA00029774"/>
    </source>
</evidence>
<evidence type="ECO:0000256" key="6">
    <source>
        <dbReference type="ARBA" id="ARBA00022679"/>
    </source>
</evidence>
<dbReference type="PANTHER" id="PTHR17490">
    <property type="entry name" value="SUA5"/>
    <property type="match status" value="1"/>
</dbReference>
<dbReference type="GO" id="GO:0003725">
    <property type="term" value="F:double-stranded RNA binding"/>
    <property type="evidence" value="ECO:0007669"/>
    <property type="project" value="InterPro"/>
</dbReference>
<dbReference type="EC" id="2.7.7.87" evidence="3"/>
<evidence type="ECO:0000256" key="12">
    <source>
        <dbReference type="ARBA" id="ARBA00048366"/>
    </source>
</evidence>
<dbReference type="InterPro" id="IPR017945">
    <property type="entry name" value="DHBP_synth_RibB-like_a/b_dom"/>
</dbReference>
<proteinExistence type="inferred from homology"/>
<gene>
    <name evidence="15" type="ORF">BDQ12DRAFT_709333</name>
</gene>